<accession>A0A4U5JF23</accession>
<dbReference type="Proteomes" id="UP000308037">
    <property type="component" value="Unassembled WGS sequence"/>
</dbReference>
<evidence type="ECO:0000256" key="1">
    <source>
        <dbReference type="SAM" id="Coils"/>
    </source>
</evidence>
<proteinExistence type="predicted"/>
<evidence type="ECO:0008006" key="4">
    <source>
        <dbReference type="Google" id="ProtNLM"/>
    </source>
</evidence>
<comment type="caution">
    <text evidence="2">The sequence shown here is derived from an EMBL/GenBank/DDBJ whole genome shotgun (WGS) entry which is preliminary data.</text>
</comment>
<dbReference type="AlphaFoldDB" id="A0A4U5JF23"/>
<evidence type="ECO:0000313" key="3">
    <source>
        <dbReference type="Proteomes" id="UP000308037"/>
    </source>
</evidence>
<organism evidence="2 3">
    <name type="scientific">Natronomonas salsuginis</name>
    <dbReference type="NCBI Taxonomy" id="2217661"/>
    <lineage>
        <taxon>Archaea</taxon>
        <taxon>Methanobacteriati</taxon>
        <taxon>Methanobacteriota</taxon>
        <taxon>Stenosarchaea group</taxon>
        <taxon>Halobacteria</taxon>
        <taxon>Halobacteriales</taxon>
        <taxon>Natronomonadaceae</taxon>
        <taxon>Natronomonas</taxon>
    </lineage>
</organism>
<gene>
    <name evidence="2" type="ORF">DM868_03065</name>
</gene>
<name>A0A4U5JF23_9EURY</name>
<protein>
    <recommendedName>
        <fullName evidence="4">DUF4145 domain-containing protein</fullName>
    </recommendedName>
</protein>
<evidence type="ECO:0000313" key="2">
    <source>
        <dbReference type="EMBL" id="TKR28080.1"/>
    </source>
</evidence>
<feature type="coiled-coil region" evidence="1">
    <location>
        <begin position="1"/>
        <end position="35"/>
    </location>
</feature>
<dbReference type="EMBL" id="QKNX01000001">
    <property type="protein sequence ID" value="TKR28080.1"/>
    <property type="molecule type" value="Genomic_DNA"/>
</dbReference>
<dbReference type="RefSeq" id="WP_137275379.1">
    <property type="nucleotide sequence ID" value="NZ_QKNX01000001.1"/>
</dbReference>
<dbReference type="OrthoDB" id="275302at2157"/>
<keyword evidence="1" id="KW-0175">Coiled coil</keyword>
<reference evidence="2 3" key="1">
    <citation type="submission" date="2019-04" db="EMBL/GenBank/DDBJ databases">
        <title>Natronomonas sp. F20-122 a newhaloarchaeon isolated from a saline saltern of Isla Bacuta, Huelva, Spain.</title>
        <authorList>
            <person name="Duran-Viseras A."/>
            <person name="Sanchez-Porro C."/>
            <person name="Ventosa A."/>
        </authorList>
    </citation>
    <scope>NUCLEOTIDE SEQUENCE [LARGE SCALE GENOMIC DNA]</scope>
    <source>
        <strain evidence="2 3">F20-122</strain>
    </source>
</reference>
<keyword evidence="3" id="KW-1185">Reference proteome</keyword>
<sequence length="251" mass="29059">MATSREKLEEVEEKIDRLVEEIEEINSTLYNLAQDSTSAKKIKTDRIDWGIVDEVDEEYEIWYNQALTLVSEYMPEREGDFRRTYSDMDELLHFDGMEYTKADNYCGILRRVISKQKNILLSIPSKLETERLKVRKGISDEIITEELYQAKDLWDEGNVRAAGVIAGIALERHLLTLCNVSERDLKYEYSDGIRSLAETLSDAGEITNAKRSQLGYLADIRNNCAHANEEEPDKREVERLIKQAEDLVREI</sequence>